<protein>
    <submittedName>
        <fullName evidence="2">Uncharacterized protein</fullName>
    </submittedName>
</protein>
<organism evidence="2 3">
    <name type="scientific">Ancylostoma ceylanicum</name>
    <dbReference type="NCBI Taxonomy" id="53326"/>
    <lineage>
        <taxon>Eukaryota</taxon>
        <taxon>Metazoa</taxon>
        <taxon>Ecdysozoa</taxon>
        <taxon>Nematoda</taxon>
        <taxon>Chromadorea</taxon>
        <taxon>Rhabditida</taxon>
        <taxon>Rhabditina</taxon>
        <taxon>Rhabditomorpha</taxon>
        <taxon>Strongyloidea</taxon>
        <taxon>Ancylostomatidae</taxon>
        <taxon>Ancylostomatinae</taxon>
        <taxon>Ancylostoma</taxon>
    </lineage>
</organism>
<dbReference type="PANTHER" id="PTHR14469">
    <property type="entry name" value="SARCOMA ANTIGEN NY-SAR-23"/>
    <property type="match status" value="1"/>
</dbReference>
<dbReference type="AlphaFoldDB" id="A0A0D6LTU7"/>
<dbReference type="InterPro" id="IPR036514">
    <property type="entry name" value="SGNH_hydro_sf"/>
</dbReference>
<dbReference type="Gene3D" id="3.40.50.1110">
    <property type="entry name" value="SGNH hydrolase"/>
    <property type="match status" value="1"/>
</dbReference>
<sequence length="655" mass="75303">MQKQRNEDELKKAMDIGIPHVQETRDELNFRMSDRPSPGAASAVSNAISSLKSVHSSTSTLNEDIKELLEHIQVVEKLPSSTNLGMIDEWRSRLLTKMRMRIAELELDYRQLVDSRWRNLLKVVKGDGPAISGVSFTFANDLRVVDDFFTKAHVIAAKNVLFDSTIRFDVPVLPRQCISRRKNAITSLLFRPVLKSLKSKADGSVTAGFPYDSKFVRALLKDVHVMFIGDSLMRGIYKDLIVMLHGDDLIDDNQLKAKTESSFFGDRMYLFTTRFVATIEDNRSVLFHRLANHAFVFRVMKADIETALLELCSASEFPDVLLINSCLWDITRYSRAFDSIIPPNVNKQTGTERFSLEEFLERVSMLIRRLRLIMPATTQVIWVNMPWPLPVDTRSIVNRADNAETRHLNRMLIVDANFRASQLFRAAGYDVLDIAFYLRNQALYAYRVKDGVHWDSVGTRIMTQLVIGHLARSWHIPVPQRIRQKLRRIRAAVLHEIKERDPKLYEALRSDIRTMRICKLLDENPEMGERMTLEGSWDLDEMLLFRHEESYEYPYLVNILIKSDYREGVLPIVRSMSRGIELSCDSYPTVVDKAHHEFSPICTHVFNHFVDSAQVSVAISDELLAYFGKKGNFEIAQKQTPTAELAETLLEVKTR</sequence>
<accession>A0A0D6LTU7</accession>
<gene>
    <name evidence="2" type="ORF">ANCCEY_07420</name>
</gene>
<evidence type="ECO:0000256" key="1">
    <source>
        <dbReference type="ARBA" id="ARBA00037957"/>
    </source>
</evidence>
<proteinExistence type="inferred from homology"/>
<dbReference type="SUPFAM" id="SSF52266">
    <property type="entry name" value="SGNH hydrolase"/>
    <property type="match status" value="1"/>
</dbReference>
<reference evidence="2 3" key="1">
    <citation type="submission" date="2013-05" db="EMBL/GenBank/DDBJ databases">
        <title>Draft genome of the parasitic nematode Anyclostoma ceylanicum.</title>
        <authorList>
            <person name="Mitreva M."/>
        </authorList>
    </citation>
    <scope>NUCLEOTIDE SEQUENCE [LARGE SCALE GENOMIC DNA]</scope>
</reference>
<comment type="similarity">
    <text evidence="1">Belongs to the PC-esterase family.</text>
</comment>
<keyword evidence="3" id="KW-1185">Reference proteome</keyword>
<dbReference type="EMBL" id="KE124986">
    <property type="protein sequence ID" value="EPB73471.1"/>
    <property type="molecule type" value="Genomic_DNA"/>
</dbReference>
<dbReference type="PANTHER" id="PTHR14469:SF0">
    <property type="entry name" value="FAMILY WITH SEQUENCE SIMILARITY 113"/>
    <property type="match status" value="1"/>
</dbReference>
<evidence type="ECO:0000313" key="2">
    <source>
        <dbReference type="EMBL" id="EPB73471.1"/>
    </source>
</evidence>
<name>A0A0D6LTU7_9BILA</name>
<dbReference type="Proteomes" id="UP000054495">
    <property type="component" value="Unassembled WGS sequence"/>
</dbReference>
<evidence type="ECO:0000313" key="3">
    <source>
        <dbReference type="Proteomes" id="UP000054495"/>
    </source>
</evidence>